<accession>A0ABW5WY78</accession>
<comment type="caution">
    <text evidence="3">The sequence shown here is derived from an EMBL/GenBank/DDBJ whole genome shotgun (WGS) entry which is preliminary data.</text>
</comment>
<dbReference type="InterPro" id="IPR043168">
    <property type="entry name" value="DegV_C"/>
</dbReference>
<dbReference type="PANTHER" id="PTHR33434:SF2">
    <property type="entry name" value="FATTY ACID-BINDING PROTEIN TM_1468"/>
    <property type="match status" value="1"/>
</dbReference>
<dbReference type="InterPro" id="IPR050270">
    <property type="entry name" value="DegV_domain_contain"/>
</dbReference>
<dbReference type="PROSITE" id="PS51482">
    <property type="entry name" value="DEGV"/>
    <property type="match status" value="1"/>
</dbReference>
<dbReference type="Gene3D" id="3.40.50.10170">
    <property type="match status" value="1"/>
</dbReference>
<gene>
    <name evidence="3" type="ORF">ACFSX4_07230</name>
</gene>
<protein>
    <submittedName>
        <fullName evidence="3">DegV family protein</fullName>
    </submittedName>
</protein>
<dbReference type="PANTHER" id="PTHR33434">
    <property type="entry name" value="DEGV DOMAIN-CONTAINING PROTEIN DR_1986-RELATED"/>
    <property type="match status" value="1"/>
</dbReference>
<dbReference type="Proteomes" id="UP001597519">
    <property type="component" value="Unassembled WGS sequence"/>
</dbReference>
<dbReference type="InterPro" id="IPR003797">
    <property type="entry name" value="DegV"/>
</dbReference>
<dbReference type="Pfam" id="PF02645">
    <property type="entry name" value="DegV"/>
    <property type="match status" value="1"/>
</dbReference>
<name>A0ABW5WY78_9STAP</name>
<keyword evidence="2" id="KW-0446">Lipid-binding</keyword>
<proteinExistence type="predicted"/>
<evidence type="ECO:0000313" key="4">
    <source>
        <dbReference type="Proteomes" id="UP001597519"/>
    </source>
</evidence>
<keyword evidence="4" id="KW-1185">Reference proteome</keyword>
<evidence type="ECO:0000256" key="1">
    <source>
        <dbReference type="ARBA" id="ARBA00003238"/>
    </source>
</evidence>
<reference evidence="4" key="1">
    <citation type="journal article" date="2019" name="Int. J. Syst. Evol. Microbiol.">
        <title>The Global Catalogue of Microorganisms (GCM) 10K type strain sequencing project: providing services to taxonomists for standard genome sequencing and annotation.</title>
        <authorList>
            <consortium name="The Broad Institute Genomics Platform"/>
            <consortium name="The Broad Institute Genome Sequencing Center for Infectious Disease"/>
            <person name="Wu L."/>
            <person name="Ma J."/>
        </authorList>
    </citation>
    <scope>NUCLEOTIDE SEQUENCE [LARGE SCALE GENOMIC DNA]</scope>
    <source>
        <strain evidence="4">KCTC 33575</strain>
    </source>
</reference>
<dbReference type="Gene3D" id="3.30.1180.10">
    <property type="match status" value="1"/>
</dbReference>
<dbReference type="RefSeq" id="WP_377773021.1">
    <property type="nucleotide sequence ID" value="NZ_JBHUOQ010000001.1"/>
</dbReference>
<organism evidence="3 4">
    <name type="scientific">Corticicoccus populi</name>
    <dbReference type="NCBI Taxonomy" id="1812821"/>
    <lineage>
        <taxon>Bacteria</taxon>
        <taxon>Bacillati</taxon>
        <taxon>Bacillota</taxon>
        <taxon>Bacilli</taxon>
        <taxon>Bacillales</taxon>
        <taxon>Staphylococcaceae</taxon>
        <taxon>Corticicoccus</taxon>
    </lineage>
</organism>
<evidence type="ECO:0000313" key="3">
    <source>
        <dbReference type="EMBL" id="MFD2830261.1"/>
    </source>
</evidence>
<comment type="function">
    <text evidence="1">May bind long-chain fatty acids, such as palmitate, and may play a role in lipid transport or fatty acid metabolism.</text>
</comment>
<dbReference type="NCBIfam" id="TIGR00762">
    <property type="entry name" value="DegV"/>
    <property type="match status" value="1"/>
</dbReference>
<dbReference type="SUPFAM" id="SSF82549">
    <property type="entry name" value="DAK1/DegV-like"/>
    <property type="match status" value="1"/>
</dbReference>
<sequence length="290" mass="32303">MKIAIVVDSTAYLPEALLKKNDIYTIPLNIVFGESSYREGIDISTEEFFKRMNESDSLPGTSQPSIGDYILLLESLRREGYTDVISFHLSAGISGTYQSAVSAGESVEGINLHVIDTEIACYVQGFMALYAAQNKDKKPLEDILTDVNEMKKKEHTDAFFIVDTLNNLQKGGRLTNAQALIGSMLKVKPVLTFEDGKIVPYEKIRTMKKAVRKVEADLETVFEKHKGKKITAVVIHSNAPERAAEWQKHLEEKFPDVLFRQSYFGPVIATHLGEGALGIGYTTYDIDTAE</sequence>
<evidence type="ECO:0000256" key="2">
    <source>
        <dbReference type="ARBA" id="ARBA00023121"/>
    </source>
</evidence>
<dbReference type="EMBL" id="JBHUOQ010000001">
    <property type="protein sequence ID" value="MFD2830261.1"/>
    <property type="molecule type" value="Genomic_DNA"/>
</dbReference>